<evidence type="ECO:0000313" key="2">
    <source>
        <dbReference type="Proteomes" id="UP000324639"/>
    </source>
</evidence>
<organism evidence="1 2">
    <name type="scientific">Blumeria graminis f. sp. tritici</name>
    <dbReference type="NCBI Taxonomy" id="62690"/>
    <lineage>
        <taxon>Eukaryota</taxon>
        <taxon>Fungi</taxon>
        <taxon>Dikarya</taxon>
        <taxon>Ascomycota</taxon>
        <taxon>Pezizomycotina</taxon>
        <taxon>Leotiomycetes</taxon>
        <taxon>Erysiphales</taxon>
        <taxon>Erysiphaceae</taxon>
        <taxon>Blumeria</taxon>
    </lineage>
</organism>
<name>A0A9X9LC65_BLUGR</name>
<evidence type="ECO:0000313" key="1">
    <source>
        <dbReference type="EMBL" id="VCU41278.1"/>
    </source>
</evidence>
<proteinExistence type="predicted"/>
<accession>A0A9X9LC65</accession>
<sequence length="110" mass="12827">MKINSCAFIIYLMSHIKIIDALNQYICLDGFTITPQMLTDALNRGWGSKYTQVHSENGVEYRRFLIQHLTIGCSFGEEEYYSVIADKQRNILRVEKTTFGFYNRCTEINL</sequence>
<protein>
    <submittedName>
        <fullName evidence="1">BgtE-5826</fullName>
    </submittedName>
</protein>
<keyword evidence="2" id="KW-1185">Reference proteome</keyword>
<dbReference type="AlphaFoldDB" id="A0A9X9LC65"/>
<dbReference type="Proteomes" id="UP000324639">
    <property type="component" value="Chromosome Bgt_-04"/>
</dbReference>
<reference evidence="1 2" key="1">
    <citation type="submission" date="2018-08" db="EMBL/GenBank/DDBJ databases">
        <authorList>
            <person name="Muller C M."/>
        </authorList>
    </citation>
    <scope>NUCLEOTIDE SEQUENCE [LARGE SCALE GENOMIC DNA]</scope>
</reference>
<gene>
    <name evidence="1" type="ORF">BGT96224V316_LOCUS2521</name>
</gene>
<dbReference type="EMBL" id="LR026987">
    <property type="protein sequence ID" value="VCU41278.1"/>
    <property type="molecule type" value="Genomic_DNA"/>
</dbReference>